<dbReference type="OrthoDB" id="7391570at2"/>
<proteinExistence type="predicted"/>
<dbReference type="Gene3D" id="2.60.260.40">
    <property type="entry name" value="q5lls5 like domains"/>
    <property type="match status" value="1"/>
</dbReference>
<evidence type="ECO:0000259" key="1">
    <source>
        <dbReference type="Pfam" id="PF10276"/>
    </source>
</evidence>
<protein>
    <submittedName>
        <fullName evidence="2">Zinc-finger domain-containing protein</fullName>
    </submittedName>
</protein>
<dbReference type="GO" id="GO:0008270">
    <property type="term" value="F:zinc ion binding"/>
    <property type="evidence" value="ECO:0007669"/>
    <property type="project" value="UniProtKB-KW"/>
</dbReference>
<dbReference type="Pfam" id="PF10276">
    <property type="entry name" value="zf-CHCC"/>
    <property type="match status" value="1"/>
</dbReference>
<evidence type="ECO:0000313" key="2">
    <source>
        <dbReference type="EMBL" id="GEO80981.1"/>
    </source>
</evidence>
<organism evidence="2 3">
    <name type="scientific">Pararhodospirillum oryzae</name>
    <dbReference type="NCBI Taxonomy" id="478448"/>
    <lineage>
        <taxon>Bacteria</taxon>
        <taxon>Pseudomonadati</taxon>
        <taxon>Pseudomonadota</taxon>
        <taxon>Alphaproteobacteria</taxon>
        <taxon>Rhodospirillales</taxon>
        <taxon>Rhodospirillaceae</taxon>
        <taxon>Pararhodospirillum</taxon>
    </lineage>
</organism>
<dbReference type="InterPro" id="IPR019401">
    <property type="entry name" value="Znf_CHCC"/>
</dbReference>
<dbReference type="RefSeq" id="WP_147163023.1">
    <property type="nucleotide sequence ID" value="NZ_BJZO01000023.1"/>
</dbReference>
<gene>
    <name evidence="2" type="ORF">ROR02_11120</name>
</gene>
<keyword evidence="2" id="KW-0479">Metal-binding</keyword>
<dbReference type="AlphaFoldDB" id="A0A512H6B1"/>
<accession>A0A512H6B1</accession>
<name>A0A512H6B1_9PROT</name>
<evidence type="ECO:0000313" key="3">
    <source>
        <dbReference type="Proteomes" id="UP000321567"/>
    </source>
</evidence>
<keyword evidence="3" id="KW-1185">Reference proteome</keyword>
<comment type="caution">
    <text evidence="2">The sequence shown here is derived from an EMBL/GenBank/DDBJ whole genome shotgun (WGS) entry which is preliminary data.</text>
</comment>
<dbReference type="Proteomes" id="UP000321567">
    <property type="component" value="Unassembled WGS sequence"/>
</dbReference>
<dbReference type="EMBL" id="BJZO01000023">
    <property type="protein sequence ID" value="GEO80981.1"/>
    <property type="molecule type" value="Genomic_DNA"/>
</dbReference>
<reference evidence="2 3" key="1">
    <citation type="submission" date="2019-07" db="EMBL/GenBank/DDBJ databases">
        <title>Whole genome shotgun sequence of Rhodospirillum oryzae NBRC 107573.</title>
        <authorList>
            <person name="Hosoyama A."/>
            <person name="Uohara A."/>
            <person name="Ohji S."/>
            <person name="Ichikawa N."/>
        </authorList>
    </citation>
    <scope>NUCLEOTIDE SEQUENCE [LARGE SCALE GENOMIC DNA]</scope>
    <source>
        <strain evidence="2 3">NBRC 107573</strain>
    </source>
</reference>
<sequence length="67" mass="6928">MTQSQTAPVTETVTTATLHVTCEGSGGALGHPRVALTIRPEVGEVVCPYCSRRFVASPAALAQHGAH</sequence>
<keyword evidence="2" id="KW-0862">Zinc</keyword>
<keyword evidence="2" id="KW-0863">Zinc-finger</keyword>
<feature type="domain" description="Zinc finger CHCC-type" evidence="1">
    <location>
        <begin position="19"/>
        <end position="54"/>
    </location>
</feature>